<dbReference type="GO" id="GO:0019013">
    <property type="term" value="C:viral nucleocapsid"/>
    <property type="evidence" value="ECO:0007669"/>
    <property type="project" value="UniProtKB-KW"/>
</dbReference>
<evidence type="ECO:0000256" key="6">
    <source>
        <dbReference type="ARBA" id="ARBA00023086"/>
    </source>
</evidence>
<evidence type="ECO:0000256" key="8">
    <source>
        <dbReference type="ARBA" id="ARBA00033344"/>
    </source>
</evidence>
<reference evidence="9 10" key="1">
    <citation type="submission" date="2014-08" db="EMBL/GenBank/DDBJ databases">
        <title>Gamboa viruses: new genomes within the family Bunyaviridae, genus Orthobunyavirus isolated in Panama and Trinidad.</title>
        <authorList>
            <person name="Nunes M.R.T."/>
            <person name="Lima C.P.S."/>
            <person name="Martins L.C."/>
            <person name="Diniz Junior J.A.P."/>
            <person name="Cardoso J.F."/>
            <person name="Silva S.P."/>
            <person name="Da Silva D.E.A."/>
            <person name="Oliveira L.F."/>
            <person name="Vasconcelos J.M."/>
            <person name="Chiang J.O."/>
            <person name="Travassos da Rosa A.P.A."/>
            <person name="Guzman H."/>
            <person name="Tesh R."/>
            <person name="Vasconcelos P.F.C."/>
        </authorList>
    </citation>
    <scope>NUCLEOTIDE SEQUENCE [LARGE SCALE GENOMIC DNA]</scope>
    <source>
        <strain evidence="9">GML 903023</strain>
    </source>
</reference>
<evidence type="ECO:0000256" key="5">
    <source>
        <dbReference type="ARBA" id="ARBA00022884"/>
    </source>
</evidence>
<keyword evidence="5" id="KW-0694">RNA-binding</keyword>
<sequence>MSDSLYVFDDDSTASSSTYDPTQEYNVFISTHGDQLTPANIKCFFLHARTAKARLAKDPAERRTLTFGSWKVEVVNNHYRRATPVTVQDHDNTLHRISGYLALYCLQTSSQNKQNFERIKSVVINPISESMGINWQHGAMIYLSTLPGAEMFLTEFQLFPLAFAVVRVKKNLASPEAVKKVLRQRYDGKLPGEWMNSELEKVKTAITKVEALHKTFVGVTARMIEFFTALGINLDMRR</sequence>
<evidence type="ECO:0000256" key="7">
    <source>
        <dbReference type="ARBA" id="ARBA00023274"/>
    </source>
</evidence>
<evidence type="ECO:0000256" key="1">
    <source>
        <dbReference type="ARBA" id="ARBA00004328"/>
    </source>
</evidence>
<evidence type="ECO:0000256" key="4">
    <source>
        <dbReference type="ARBA" id="ARBA00022844"/>
    </source>
</evidence>
<dbReference type="EMBL" id="KM272179">
    <property type="protein sequence ID" value="AIS74646.1"/>
    <property type="molecule type" value="Viral_cRNA"/>
</dbReference>
<keyword evidence="4" id="KW-0946">Virion</keyword>
<dbReference type="InterPro" id="IPR001784">
    <property type="entry name" value="Bunya_nucleocap"/>
</dbReference>
<keyword evidence="6 9" id="KW-0543">Viral nucleoprotein</keyword>
<dbReference type="GO" id="GO:0003723">
    <property type="term" value="F:RNA binding"/>
    <property type="evidence" value="ECO:0007669"/>
    <property type="project" value="UniProtKB-KW"/>
</dbReference>
<evidence type="ECO:0000313" key="9">
    <source>
        <dbReference type="EMBL" id="AIS74646.1"/>
    </source>
</evidence>
<evidence type="ECO:0000313" key="10">
    <source>
        <dbReference type="Proteomes" id="UP000116080"/>
    </source>
</evidence>
<comment type="similarity">
    <text evidence="2">Belongs to the orthobunyavirus nucleocapsid protein family.</text>
</comment>
<dbReference type="Proteomes" id="UP000116080">
    <property type="component" value="Genome"/>
</dbReference>
<dbReference type="Gene3D" id="1.20.142.20">
    <property type="match status" value="1"/>
</dbReference>
<proteinExistence type="inferred from homology"/>
<name>A0A097C049_9VIRU</name>
<evidence type="ECO:0000256" key="3">
    <source>
        <dbReference type="ARBA" id="ARBA00014389"/>
    </source>
</evidence>
<accession>A0A097C049</accession>
<organism evidence="9 10">
    <name type="scientific">Gamboa virus</name>
    <dbReference type="NCBI Taxonomy" id="35313"/>
    <lineage>
        <taxon>Viruses</taxon>
        <taxon>Riboviria</taxon>
        <taxon>Orthornavirae</taxon>
        <taxon>Negarnaviricota</taxon>
        <taxon>Polyploviricotina</taxon>
        <taxon>Bunyaviricetes</taxon>
        <taxon>Elliovirales</taxon>
        <taxon>Peribunyaviridae</taxon>
        <taxon>Orthobunyavirus</taxon>
        <taxon>Orthobunyavirus gamboaense</taxon>
    </lineage>
</organism>
<dbReference type="InterPro" id="IPR043011">
    <property type="entry name" value="Bunya_nucleocap_C"/>
</dbReference>
<dbReference type="InterPro" id="IPR043012">
    <property type="entry name" value="Bunya_nucleocap_N"/>
</dbReference>
<dbReference type="Pfam" id="PF00952">
    <property type="entry name" value="Bunya_nucleocap"/>
    <property type="match status" value="1"/>
</dbReference>
<dbReference type="GO" id="GO:1990904">
    <property type="term" value="C:ribonucleoprotein complex"/>
    <property type="evidence" value="ECO:0007669"/>
    <property type="project" value="UniProtKB-KW"/>
</dbReference>
<comment type="subcellular location">
    <subcellularLocation>
        <location evidence="1">Virion</location>
    </subcellularLocation>
</comment>
<evidence type="ECO:0000256" key="2">
    <source>
        <dbReference type="ARBA" id="ARBA00006516"/>
    </source>
</evidence>
<protein>
    <recommendedName>
        <fullName evidence="3">Nucleoprotein</fullName>
    </recommendedName>
    <alternativeName>
        <fullName evidence="8">Nucleocapsid protein</fullName>
    </alternativeName>
</protein>
<dbReference type="Gene3D" id="1.10.472.180">
    <property type="entry name" value="Bunyavirus nucleocapsid (N) protein, C-terminal domain"/>
    <property type="match status" value="1"/>
</dbReference>
<gene>
    <name evidence="9" type="primary">N</name>
</gene>
<keyword evidence="7" id="KW-0687">Ribonucleoprotein</keyword>